<keyword evidence="3" id="KW-1185">Reference proteome</keyword>
<dbReference type="EMBL" id="JASCZI010121286">
    <property type="protein sequence ID" value="MED6161013.1"/>
    <property type="molecule type" value="Genomic_DNA"/>
</dbReference>
<name>A0ABU6UMZ8_9FABA</name>
<comment type="caution">
    <text evidence="2">The sequence shown here is derived from an EMBL/GenBank/DDBJ whole genome shotgun (WGS) entry which is preliminary data.</text>
</comment>
<reference evidence="2 3" key="1">
    <citation type="journal article" date="2023" name="Plants (Basel)">
        <title>Bridging the Gap: Combining Genomics and Transcriptomics Approaches to Understand Stylosanthes scabra, an Orphan Legume from the Brazilian Caatinga.</title>
        <authorList>
            <person name="Ferreira-Neto J.R.C."/>
            <person name="da Silva M.D."/>
            <person name="Binneck E."/>
            <person name="de Melo N.F."/>
            <person name="da Silva R.H."/>
            <person name="de Melo A.L.T.M."/>
            <person name="Pandolfi V."/>
            <person name="Bustamante F.O."/>
            <person name="Brasileiro-Vidal A.C."/>
            <person name="Benko-Iseppon A.M."/>
        </authorList>
    </citation>
    <scope>NUCLEOTIDE SEQUENCE [LARGE SCALE GENOMIC DNA]</scope>
    <source>
        <tissue evidence="2">Leaves</tissue>
    </source>
</reference>
<dbReference type="Proteomes" id="UP001341840">
    <property type="component" value="Unassembled WGS sequence"/>
</dbReference>
<feature type="compositionally biased region" description="Basic and acidic residues" evidence="1">
    <location>
        <begin position="1"/>
        <end position="13"/>
    </location>
</feature>
<gene>
    <name evidence="2" type="ORF">PIB30_056765</name>
</gene>
<evidence type="ECO:0000313" key="3">
    <source>
        <dbReference type="Proteomes" id="UP001341840"/>
    </source>
</evidence>
<protein>
    <submittedName>
        <fullName evidence="2">Uncharacterized protein</fullName>
    </submittedName>
</protein>
<accession>A0ABU6UMZ8</accession>
<feature type="region of interest" description="Disordered" evidence="1">
    <location>
        <begin position="1"/>
        <end position="31"/>
    </location>
</feature>
<proteinExistence type="predicted"/>
<evidence type="ECO:0000256" key="1">
    <source>
        <dbReference type="SAM" id="MobiDB-lite"/>
    </source>
</evidence>
<organism evidence="2 3">
    <name type="scientific">Stylosanthes scabra</name>
    <dbReference type="NCBI Taxonomy" id="79078"/>
    <lineage>
        <taxon>Eukaryota</taxon>
        <taxon>Viridiplantae</taxon>
        <taxon>Streptophyta</taxon>
        <taxon>Embryophyta</taxon>
        <taxon>Tracheophyta</taxon>
        <taxon>Spermatophyta</taxon>
        <taxon>Magnoliopsida</taxon>
        <taxon>eudicotyledons</taxon>
        <taxon>Gunneridae</taxon>
        <taxon>Pentapetalae</taxon>
        <taxon>rosids</taxon>
        <taxon>fabids</taxon>
        <taxon>Fabales</taxon>
        <taxon>Fabaceae</taxon>
        <taxon>Papilionoideae</taxon>
        <taxon>50 kb inversion clade</taxon>
        <taxon>dalbergioids sensu lato</taxon>
        <taxon>Dalbergieae</taxon>
        <taxon>Pterocarpus clade</taxon>
        <taxon>Stylosanthes</taxon>
    </lineage>
</organism>
<sequence>MHECIKEIEKEKEDQEAENVDQEVEDKDKEQKGIGIVHFASSEATPPKLPSELHFKWVNPYDMNCVDPQHYGLFETDDQLKALSGFHNDRAKVGALSVRKYLEPWQFQEKLGWANRVWDLGKSFMNHHFWEVTPCVGAFRSLNPLGPTKFKHWWGFNDEFKHKPP</sequence>
<evidence type="ECO:0000313" key="2">
    <source>
        <dbReference type="EMBL" id="MED6161013.1"/>
    </source>
</evidence>
<feature type="compositionally biased region" description="Acidic residues" evidence="1">
    <location>
        <begin position="14"/>
        <end position="25"/>
    </location>
</feature>